<gene>
    <name evidence="5" type="ORF">YK48G_20080</name>
</gene>
<dbReference type="EMBL" id="BNJR01000016">
    <property type="protein sequence ID" value="GHP14583.1"/>
    <property type="molecule type" value="Genomic_DNA"/>
</dbReference>
<dbReference type="InterPro" id="IPR005650">
    <property type="entry name" value="BlaI_family"/>
</dbReference>
<sequence>MIDAKNVTISDSEWEVMRALWTMGKPTSRELIDAMAGLKGWSASTTKTLLHRLIEKGAVNKIGAARPFVYQAEVGEAPSMVAAANDLFDHMCAMRAGATIASVIESRELSKNDIAKLQSILAEKAKTAPEKVECNCLPGHHMCKEVDDDG</sequence>
<comment type="similarity">
    <text evidence="1">Belongs to the BlaI transcriptional regulatory family.</text>
</comment>
<evidence type="ECO:0000313" key="5">
    <source>
        <dbReference type="EMBL" id="GHP14583.1"/>
    </source>
</evidence>
<proteinExistence type="inferred from homology"/>
<evidence type="ECO:0000256" key="3">
    <source>
        <dbReference type="ARBA" id="ARBA00023125"/>
    </source>
</evidence>
<dbReference type="Gene3D" id="1.10.10.10">
    <property type="entry name" value="Winged helix-like DNA-binding domain superfamily/Winged helix DNA-binding domain"/>
    <property type="match status" value="1"/>
</dbReference>
<evidence type="ECO:0000256" key="2">
    <source>
        <dbReference type="ARBA" id="ARBA00023015"/>
    </source>
</evidence>
<dbReference type="Proteomes" id="UP000604765">
    <property type="component" value="Unassembled WGS sequence"/>
</dbReference>
<keyword evidence="3" id="KW-0238">DNA-binding</keyword>
<dbReference type="InterPro" id="IPR036390">
    <property type="entry name" value="WH_DNA-bd_sf"/>
</dbReference>
<comment type="caution">
    <text evidence="5">The sequence shown here is derived from an EMBL/GenBank/DDBJ whole genome shotgun (WGS) entry which is preliminary data.</text>
</comment>
<dbReference type="Pfam" id="PF03965">
    <property type="entry name" value="Penicillinase_R"/>
    <property type="match status" value="1"/>
</dbReference>
<keyword evidence="4" id="KW-0804">Transcription</keyword>
<reference evidence="5 6" key="1">
    <citation type="journal article" date="2021" name="Int. J. Syst. Evol. Microbiol.">
        <title>Lentilactobacillus fungorum sp. nov., isolated from spent mushroom substrates.</title>
        <authorList>
            <person name="Tohno M."/>
            <person name="Tanizawa Y."/>
            <person name="Kojima Y."/>
            <person name="Sakamoto M."/>
            <person name="Ohkuma M."/>
            <person name="Kobayashi H."/>
        </authorList>
    </citation>
    <scope>NUCLEOTIDE SEQUENCE [LARGE SCALE GENOMIC DNA]</scope>
    <source>
        <strain evidence="5 6">YK48G</strain>
    </source>
</reference>
<keyword evidence="6" id="KW-1185">Reference proteome</keyword>
<organism evidence="5 6">
    <name type="scientific">Lentilactobacillus fungorum</name>
    <dbReference type="NCBI Taxonomy" id="2201250"/>
    <lineage>
        <taxon>Bacteria</taxon>
        <taxon>Bacillati</taxon>
        <taxon>Bacillota</taxon>
        <taxon>Bacilli</taxon>
        <taxon>Lactobacillales</taxon>
        <taxon>Lactobacillaceae</taxon>
        <taxon>Lentilactobacillus</taxon>
    </lineage>
</organism>
<name>A0ABQ3W093_9LACO</name>
<dbReference type="NCBIfam" id="TIGR02698">
    <property type="entry name" value="CopY_TcrY"/>
    <property type="match status" value="1"/>
</dbReference>
<protein>
    <submittedName>
        <fullName evidence="5">Transcriptional regulator</fullName>
    </submittedName>
</protein>
<accession>A0ABQ3W093</accession>
<dbReference type="InterPro" id="IPR014071">
    <property type="entry name" value="Cu_transp_CopY/TcrY"/>
</dbReference>
<dbReference type="PIRSF" id="PIRSF019455">
    <property type="entry name" value="CopR_AtkY"/>
    <property type="match status" value="1"/>
</dbReference>
<evidence type="ECO:0000256" key="4">
    <source>
        <dbReference type="ARBA" id="ARBA00023163"/>
    </source>
</evidence>
<evidence type="ECO:0000313" key="6">
    <source>
        <dbReference type="Proteomes" id="UP000604765"/>
    </source>
</evidence>
<dbReference type="RefSeq" id="WP_203630565.1">
    <property type="nucleotide sequence ID" value="NZ_BNJR01000016.1"/>
</dbReference>
<keyword evidence="2" id="KW-0805">Transcription regulation</keyword>
<evidence type="ECO:0000256" key="1">
    <source>
        <dbReference type="ARBA" id="ARBA00011046"/>
    </source>
</evidence>
<dbReference type="InterPro" id="IPR036388">
    <property type="entry name" value="WH-like_DNA-bd_sf"/>
</dbReference>
<dbReference type="SUPFAM" id="SSF46785">
    <property type="entry name" value="Winged helix' DNA-binding domain"/>
    <property type="match status" value="1"/>
</dbReference>